<protein>
    <recommendedName>
        <fullName evidence="4">DUF3352 domain-containing protein</fullName>
    </recommendedName>
</protein>
<dbReference type="OrthoDB" id="253793at2"/>
<keyword evidence="3" id="KW-1185">Reference proteome</keyword>
<accession>A0A518D949</accession>
<dbReference type="EMBL" id="CP036291">
    <property type="protein sequence ID" value="QDU88003.1"/>
    <property type="molecule type" value="Genomic_DNA"/>
</dbReference>
<organism evidence="2 3">
    <name type="scientific">Pirellulimonas nuda</name>
    <dbReference type="NCBI Taxonomy" id="2528009"/>
    <lineage>
        <taxon>Bacteria</taxon>
        <taxon>Pseudomonadati</taxon>
        <taxon>Planctomycetota</taxon>
        <taxon>Planctomycetia</taxon>
        <taxon>Pirellulales</taxon>
        <taxon>Lacipirellulaceae</taxon>
        <taxon>Pirellulimonas</taxon>
    </lineage>
</organism>
<feature type="signal peptide" evidence="1">
    <location>
        <begin position="1"/>
        <end position="23"/>
    </location>
</feature>
<evidence type="ECO:0000313" key="2">
    <source>
        <dbReference type="EMBL" id="QDU88003.1"/>
    </source>
</evidence>
<proteinExistence type="predicted"/>
<gene>
    <name evidence="2" type="ORF">Pla175_13720</name>
</gene>
<sequence length="598" mass="63591" precursor="true">MQTPLPLYILAWALASAAPAALAAPPSERVFPSTTCGWISTAGLAEVNQAFTASSLGRLGADPALGPFLDSVRRAKASPLDGLEHASGLRWQELIEVAAGEAAGAVVEYPGEDAGLALYVAVDRASPAVDRVLADARRRLLAEGAQPTTIDGADAQAYRRPSGELVIYVLGPDYLISANHAGLAATLSQRAAAAAPAGGLGEEASFTESGLMAARQQPNASPSMRFYVDLVTMLEVLDDRDAIDDEAGKLTPREEAAKHGYDAIRGLSGWVEWNGSGVDLSYRLGVLLQTPLRSSMKMVRLFDAELPQPPDWIPADSISFLTTYWDLTQIVPNLGVLFDEVAGDGIEGTFNDILVDLQADDGPGVDLQGDLFEHLGPRVHVVKQQLLPVGPKSDCDSLLVQVDDEEAVAEAVEALVVGDPTVRRVPFPGRPHALWRVGVPQRADLQAVRFTTTGLTVANGHLVVATNFDVVRTLLGSSGQATRLADADDIRAATEWLLENVGEQGCLRVVSRLYLDLHVTYELARQDKLDDAESIYASVARLAAQESEQSAGGPDYALLPDYSLVAPYLGVDCLQGRLHPSGWVFEGALLAPDAGPSK</sequence>
<keyword evidence="1" id="KW-0732">Signal</keyword>
<feature type="chain" id="PRO_5022040641" description="DUF3352 domain-containing protein" evidence="1">
    <location>
        <begin position="24"/>
        <end position="598"/>
    </location>
</feature>
<dbReference type="KEGG" id="pnd:Pla175_13720"/>
<name>A0A518D949_9BACT</name>
<dbReference type="AlphaFoldDB" id="A0A518D949"/>
<dbReference type="Proteomes" id="UP000317429">
    <property type="component" value="Chromosome"/>
</dbReference>
<evidence type="ECO:0000313" key="3">
    <source>
        <dbReference type="Proteomes" id="UP000317429"/>
    </source>
</evidence>
<dbReference type="RefSeq" id="WP_145282457.1">
    <property type="nucleotide sequence ID" value="NZ_CP036291.1"/>
</dbReference>
<reference evidence="2 3" key="1">
    <citation type="submission" date="2019-02" db="EMBL/GenBank/DDBJ databases">
        <title>Deep-cultivation of Planctomycetes and their phenomic and genomic characterization uncovers novel biology.</title>
        <authorList>
            <person name="Wiegand S."/>
            <person name="Jogler M."/>
            <person name="Boedeker C."/>
            <person name="Pinto D."/>
            <person name="Vollmers J."/>
            <person name="Rivas-Marin E."/>
            <person name="Kohn T."/>
            <person name="Peeters S.H."/>
            <person name="Heuer A."/>
            <person name="Rast P."/>
            <person name="Oberbeckmann S."/>
            <person name="Bunk B."/>
            <person name="Jeske O."/>
            <person name="Meyerdierks A."/>
            <person name="Storesund J.E."/>
            <person name="Kallscheuer N."/>
            <person name="Luecker S."/>
            <person name="Lage O.M."/>
            <person name="Pohl T."/>
            <person name="Merkel B.J."/>
            <person name="Hornburger P."/>
            <person name="Mueller R.-W."/>
            <person name="Bruemmer F."/>
            <person name="Labrenz M."/>
            <person name="Spormann A.M."/>
            <person name="Op den Camp H."/>
            <person name="Overmann J."/>
            <person name="Amann R."/>
            <person name="Jetten M.S.M."/>
            <person name="Mascher T."/>
            <person name="Medema M.H."/>
            <person name="Devos D.P."/>
            <person name="Kaster A.-K."/>
            <person name="Ovreas L."/>
            <person name="Rohde M."/>
            <person name="Galperin M.Y."/>
            <person name="Jogler C."/>
        </authorList>
    </citation>
    <scope>NUCLEOTIDE SEQUENCE [LARGE SCALE GENOMIC DNA]</scope>
    <source>
        <strain evidence="2 3">Pla175</strain>
    </source>
</reference>
<evidence type="ECO:0008006" key="4">
    <source>
        <dbReference type="Google" id="ProtNLM"/>
    </source>
</evidence>
<evidence type="ECO:0000256" key="1">
    <source>
        <dbReference type="SAM" id="SignalP"/>
    </source>
</evidence>